<sequence>MSLRKLIAIIIIEDSNTSVDTDASLSRIGGDDSSYLVTHSLRKGNDGGQELNERYTGQWVTKSNFTVLITYLYARAKYHTLVVRQGVCRTEGDNAILCPRVEFGFKCDCVISGRTQSCHRQEQAFDVIYWVPLNQSQLYHTLVVRQGVCRTEGDNAILCPRVEFEFKCDCVISGRTQSCHRQEQAFDVIYWVPLNQSQLAITNTGLYDDRLQIMSILKVDPVKILDWIRLIKPRSLNPTSHIPLRRVRIRCLTHPVDSNHRILVDDVSFDHTVLADPKKSAHVLATLIGTTAYASCKSYSDACTCIDHSYFVLYCSFSFVDSFSRVTDFYSFGRLPSDFYRFSLDCATSNVVDEPNAFPFKSRQRSGAWDSRTHAFGINITTTVFPGATAGKRALI</sequence>
<keyword evidence="2" id="KW-1185">Reference proteome</keyword>
<dbReference type="Proteomes" id="UP000008909">
    <property type="component" value="Unassembled WGS sequence"/>
</dbReference>
<evidence type="ECO:0000313" key="2">
    <source>
        <dbReference type="Proteomes" id="UP000008909"/>
    </source>
</evidence>
<reference evidence="1" key="1">
    <citation type="journal article" date="2011" name="Genome Biol.">
        <title>The draft genome of the carcinogenic human liver fluke Clonorchis sinensis.</title>
        <authorList>
            <person name="Wang X."/>
            <person name="Chen W."/>
            <person name="Huang Y."/>
            <person name="Sun J."/>
            <person name="Men J."/>
            <person name="Liu H."/>
            <person name="Luo F."/>
            <person name="Guo L."/>
            <person name="Lv X."/>
            <person name="Deng C."/>
            <person name="Zhou C."/>
            <person name="Fan Y."/>
            <person name="Li X."/>
            <person name="Huang L."/>
            <person name="Hu Y."/>
            <person name="Liang C."/>
            <person name="Hu X."/>
            <person name="Xu J."/>
            <person name="Yu X."/>
        </authorList>
    </citation>
    <scope>NUCLEOTIDE SEQUENCE [LARGE SCALE GENOMIC DNA]</scope>
    <source>
        <strain evidence="1">Henan</strain>
    </source>
</reference>
<dbReference type="AlphaFoldDB" id="G7YG14"/>
<evidence type="ECO:0000313" key="1">
    <source>
        <dbReference type="EMBL" id="GAA51897.1"/>
    </source>
</evidence>
<name>G7YG14_CLOSI</name>
<protein>
    <submittedName>
        <fullName evidence="1">Uncharacterized protein</fullName>
    </submittedName>
</protein>
<reference key="2">
    <citation type="submission" date="2011-10" db="EMBL/GenBank/DDBJ databases">
        <title>The genome and transcriptome sequence of Clonorchis sinensis provide insights into the carcinogenic liver fluke.</title>
        <authorList>
            <person name="Wang X."/>
            <person name="Huang Y."/>
            <person name="Chen W."/>
            <person name="Liu H."/>
            <person name="Guo L."/>
            <person name="Chen Y."/>
            <person name="Luo F."/>
            <person name="Zhou W."/>
            <person name="Sun J."/>
            <person name="Mao Q."/>
            <person name="Liang P."/>
            <person name="Zhou C."/>
            <person name="Tian Y."/>
            <person name="Men J."/>
            <person name="Lv X."/>
            <person name="Huang L."/>
            <person name="Zhou J."/>
            <person name="Hu Y."/>
            <person name="Li R."/>
            <person name="Zhang F."/>
            <person name="Lei H."/>
            <person name="Li X."/>
            <person name="Hu X."/>
            <person name="Liang C."/>
            <person name="Xu J."/>
            <person name="Wu Z."/>
            <person name="Yu X."/>
        </authorList>
    </citation>
    <scope>NUCLEOTIDE SEQUENCE</scope>
    <source>
        <strain>Henan</strain>
    </source>
</reference>
<dbReference type="EMBL" id="DF143213">
    <property type="protein sequence ID" value="GAA51897.1"/>
    <property type="molecule type" value="Genomic_DNA"/>
</dbReference>
<organism evidence="1 2">
    <name type="scientific">Clonorchis sinensis</name>
    <name type="common">Chinese liver fluke</name>
    <dbReference type="NCBI Taxonomy" id="79923"/>
    <lineage>
        <taxon>Eukaryota</taxon>
        <taxon>Metazoa</taxon>
        <taxon>Spiralia</taxon>
        <taxon>Lophotrochozoa</taxon>
        <taxon>Platyhelminthes</taxon>
        <taxon>Trematoda</taxon>
        <taxon>Digenea</taxon>
        <taxon>Opisthorchiida</taxon>
        <taxon>Opisthorchiata</taxon>
        <taxon>Opisthorchiidae</taxon>
        <taxon>Clonorchis</taxon>
    </lineage>
</organism>
<gene>
    <name evidence="1" type="ORF">CLF_106978</name>
</gene>
<proteinExistence type="predicted"/>
<accession>G7YG14</accession>